<dbReference type="Ensembl" id="ENSPCLT00000034182.1">
    <property type="protein sequence ID" value="ENSPCLP00000024642.1"/>
    <property type="gene ID" value="ENSPCLG00000021727.1"/>
</dbReference>
<dbReference type="Pfam" id="PF00102">
    <property type="entry name" value="Y_phosphatase"/>
    <property type="match status" value="1"/>
</dbReference>
<evidence type="ECO:0000259" key="22">
    <source>
        <dbReference type="PROSITE" id="PS50055"/>
    </source>
</evidence>
<keyword evidence="9" id="KW-0378">Hydrolase</keyword>
<evidence type="ECO:0000313" key="26">
    <source>
        <dbReference type="Proteomes" id="UP000472261"/>
    </source>
</evidence>
<dbReference type="SMART" id="SM00060">
    <property type="entry name" value="FN3"/>
    <property type="match status" value="7"/>
</dbReference>
<dbReference type="InterPro" id="IPR003961">
    <property type="entry name" value="FN3_dom"/>
</dbReference>
<evidence type="ECO:0000256" key="4">
    <source>
        <dbReference type="ARBA" id="ARBA00013064"/>
    </source>
</evidence>
<evidence type="ECO:0000313" key="25">
    <source>
        <dbReference type="Ensembl" id="ENSPCLP00000024642.1"/>
    </source>
</evidence>
<dbReference type="CDD" id="cd12087">
    <property type="entry name" value="TM_EGFR-like"/>
    <property type="match status" value="1"/>
</dbReference>
<evidence type="ECO:0000256" key="1">
    <source>
        <dbReference type="ARBA" id="ARBA00004251"/>
    </source>
</evidence>
<dbReference type="Proteomes" id="UP000472261">
    <property type="component" value="Unplaced"/>
</dbReference>
<dbReference type="PROSITE" id="PS50056">
    <property type="entry name" value="TYR_PHOSPHATASE_2"/>
    <property type="match status" value="1"/>
</dbReference>
<dbReference type="GO" id="GO:0004725">
    <property type="term" value="F:protein tyrosine phosphatase activity"/>
    <property type="evidence" value="ECO:0007669"/>
    <property type="project" value="UniProtKB-EC"/>
</dbReference>
<dbReference type="SUPFAM" id="SSF49265">
    <property type="entry name" value="Fibronectin type III"/>
    <property type="match status" value="4"/>
</dbReference>
<dbReference type="SMART" id="SM00194">
    <property type="entry name" value="PTPc"/>
    <property type="match status" value="1"/>
</dbReference>
<reference evidence="25" key="1">
    <citation type="submission" date="2025-08" db="UniProtKB">
        <authorList>
            <consortium name="Ensembl"/>
        </authorList>
    </citation>
    <scope>IDENTIFICATION</scope>
</reference>
<dbReference type="CDD" id="cd00063">
    <property type="entry name" value="FN3"/>
    <property type="match status" value="6"/>
</dbReference>
<evidence type="ECO:0000256" key="20">
    <source>
        <dbReference type="SAM" id="Phobius"/>
    </source>
</evidence>
<dbReference type="InterPro" id="IPR000387">
    <property type="entry name" value="Tyr_Pase_dom"/>
</dbReference>
<feature type="domain" description="Tyrosine-protein phosphatase" evidence="22">
    <location>
        <begin position="1012"/>
        <end position="1269"/>
    </location>
</feature>
<evidence type="ECO:0000256" key="5">
    <source>
        <dbReference type="ARBA" id="ARBA00022475"/>
    </source>
</evidence>
<evidence type="ECO:0000256" key="13">
    <source>
        <dbReference type="ARBA" id="ARBA00023136"/>
    </source>
</evidence>
<dbReference type="Pfam" id="PF18861">
    <property type="entry name" value="PTP_tm"/>
    <property type="match status" value="1"/>
</dbReference>
<comment type="catalytic activity">
    <reaction evidence="17">
        <text>O-phospho-L-tyrosyl-[protein] + H2O = L-tyrosyl-[protein] + phosphate</text>
        <dbReference type="Rhea" id="RHEA:10684"/>
        <dbReference type="Rhea" id="RHEA-COMP:10136"/>
        <dbReference type="Rhea" id="RHEA-COMP:20101"/>
        <dbReference type="ChEBI" id="CHEBI:15377"/>
        <dbReference type="ChEBI" id="CHEBI:43474"/>
        <dbReference type="ChEBI" id="CHEBI:46858"/>
        <dbReference type="ChEBI" id="CHEBI:61978"/>
        <dbReference type="EC" id="3.1.3.48"/>
    </reaction>
</comment>
<dbReference type="InterPro" id="IPR013783">
    <property type="entry name" value="Ig-like_fold"/>
</dbReference>
<evidence type="ECO:0000256" key="19">
    <source>
        <dbReference type="ARBA" id="ARBA00081746"/>
    </source>
</evidence>
<feature type="domain" description="Fibronectin type-III" evidence="24">
    <location>
        <begin position="521"/>
        <end position="609"/>
    </location>
</feature>
<keyword evidence="14" id="KW-0325">Glycoprotein</keyword>
<proteinExistence type="inferred from homology"/>
<evidence type="ECO:0000256" key="11">
    <source>
        <dbReference type="ARBA" id="ARBA00022949"/>
    </source>
</evidence>
<comment type="similarity">
    <text evidence="16">Belongs to the protein-tyrosine phosphatase family. Receptor class 3 subfamily.</text>
</comment>
<feature type="domain" description="Fibronectin type-III" evidence="24">
    <location>
        <begin position="243"/>
        <end position="331"/>
    </location>
</feature>
<evidence type="ECO:0000256" key="7">
    <source>
        <dbReference type="ARBA" id="ARBA00022729"/>
    </source>
</evidence>
<comment type="subcellular location">
    <subcellularLocation>
        <location evidence="2">Cell junction</location>
    </subcellularLocation>
    <subcellularLocation>
        <location evidence="1">Cell membrane</location>
        <topology evidence="1">Single-pass type I membrane protein</topology>
    </subcellularLocation>
    <subcellularLocation>
        <location evidence="3">Cell projection</location>
        <location evidence="3">Ruffle membrane</location>
    </subcellularLocation>
</comment>
<evidence type="ECO:0000256" key="16">
    <source>
        <dbReference type="ARBA" id="ARBA00025789"/>
    </source>
</evidence>
<dbReference type="GO" id="GO:0032587">
    <property type="term" value="C:ruffle membrane"/>
    <property type="evidence" value="ECO:0007669"/>
    <property type="project" value="UniProtKB-SubCell"/>
</dbReference>
<dbReference type="Gene3D" id="3.90.190.10">
    <property type="entry name" value="Protein tyrosine phosphatase superfamily"/>
    <property type="match status" value="1"/>
</dbReference>
<keyword evidence="11" id="KW-0965">Cell junction</keyword>
<evidence type="ECO:0000256" key="17">
    <source>
        <dbReference type="ARBA" id="ARBA00051722"/>
    </source>
</evidence>
<dbReference type="InterPro" id="IPR036116">
    <property type="entry name" value="FN3_sf"/>
</dbReference>
<keyword evidence="10" id="KW-0904">Protein phosphatase</keyword>
<keyword evidence="15" id="KW-0966">Cell projection</keyword>
<evidence type="ECO:0000256" key="21">
    <source>
        <dbReference type="SAM" id="SignalP"/>
    </source>
</evidence>
<dbReference type="InterPro" id="IPR050713">
    <property type="entry name" value="RTP_Phos/Ushers"/>
</dbReference>
<evidence type="ECO:0000256" key="6">
    <source>
        <dbReference type="ARBA" id="ARBA00022692"/>
    </source>
</evidence>
<accession>A0A669QVE5</accession>
<dbReference type="OMA" id="PGMMYSF"/>
<dbReference type="PROSITE" id="PS00383">
    <property type="entry name" value="TYR_PHOSPHATASE_1"/>
    <property type="match status" value="1"/>
</dbReference>
<dbReference type="FunFam" id="3.90.190.10:FF:000009">
    <property type="entry name" value="Receptor-type tyrosine-protein phosphatase beta"/>
    <property type="match status" value="1"/>
</dbReference>
<sequence>FCLFFTTSKPRILLFMATFPELACSVCCTDNCSLKNVTEEMGTSSDDELSANATSGNRRLSEDVSLSGRAMSDQNSVARNRICWCEFCQLKFVNLCLNITATDPYTYRIKLRNSASIRYETLSITKSFTVFAVVTDGQTKGNASSTFSKPIDGKVIDLKAEYVGVTSVNLTWTVNDTASNSYTYRIEVRSGASINNETSNITETEITGLTPGTPYSFTVFAVAADGETEGEGASISLYTKSHKLIDLKAEYVGVTSVNLTWTVNDTTSNSYTYRIEVRSGASINNETSNTTETEITGLTPGTPYTFTVFAVAADGETEGEGASISLYTKPSAVLDLKAEYVGVTSVSLTWTVNDTASASYTYRIEVTSVSFNGSLTSNVTMAEVTGLIPGTSYNFKVFAVAPNNTEGEGAFTSLYTSKKPLFVFLPFLEPTPVFDLKAEYVGVTSVNLSWTVNDTASDSYTYRIEVRNGLSINNETSNITETEITGLTPGTPYNFTVFAVAADGETEGEGASTSLYTKPSSVLDLKAEYIGVTSVNLNWTVNDTASDSYTYRIEVRNGLSINNETSNITETEITGLTPGTPYNFTVFAVAADGETEGERASINLHTKPSSVLDLKAEYVAMTSVNLTWKVNDTASASYTYRVEVARESIIIKTMSNVTESIVTNLIPGTSYNFTVFAIVGDDQTEGERASISQNTIPSSVSSFQCEAVANMSYLTLQWDCPYGGYSGFDIEIFNDTWTKNQQSQFCGREGSEGSFKTEPLDYYKTYTVNITTVSEGLTSLPVQIICNTSITDPPVPNEAPVVKAVSHNSLSVEFPDFESVNGPLKAYAVMIITEAEGCWPSKSDLSYTYNDFKQKMTATYVTYVIDIEEMTSFSSQNGQNIVDVGKGNTVYGYENGPLLPLHSYRASVAGFTNINFTVANKIMGEQSYVSFSPCSEVVSLPQDPGVIAGAVIGCLLAVLAVVAIGGYIFWRRRRKDKRNTEVSFSPIKSKMIKVENFESYFKKQQADSNCGFAEEYEELKSAGVHQPKFAAEIPENRGKNRYNNVLPYDISRVKLSNPSCATDDYINANYMPGYSSKKAFIAAQGPLPNTIEDFWRMIWEKNIYSVVMLTKCVEQARTKCEQYWPDKQSKSYGDIIVTMVSEVVLPEWTIRDFNVENADTLESHTVRQFHFTSWPDHGVPETTDLLINFRHLVHEYSTQNPIDSPILVHCSAGVGRTGTFIAIDRLIQQIEMENTADVYGVVYDLRMHRPLMVQTEDQYVFLNQCVMDIIRSQKEKKTDLIYQNTTAMAIYENFTPGAAFGKANGYHA</sequence>
<dbReference type="SMART" id="SM00404">
    <property type="entry name" value="PTPc_motif"/>
    <property type="match status" value="1"/>
</dbReference>
<evidence type="ECO:0000256" key="14">
    <source>
        <dbReference type="ARBA" id="ARBA00023180"/>
    </source>
</evidence>
<keyword evidence="13 20" id="KW-0472">Membrane</keyword>
<dbReference type="PRINTS" id="PR00700">
    <property type="entry name" value="PRTYPHPHTASE"/>
</dbReference>
<keyword evidence="5" id="KW-1003">Cell membrane</keyword>
<dbReference type="GO" id="GO:0070161">
    <property type="term" value="C:anchoring junction"/>
    <property type="evidence" value="ECO:0007669"/>
    <property type="project" value="UniProtKB-SubCell"/>
</dbReference>
<reference evidence="25" key="2">
    <citation type="submission" date="2025-09" db="UniProtKB">
        <authorList>
            <consortium name="Ensembl"/>
        </authorList>
    </citation>
    <scope>IDENTIFICATION</scope>
</reference>
<dbReference type="InterPro" id="IPR000242">
    <property type="entry name" value="PTP_cat"/>
</dbReference>
<keyword evidence="26" id="KW-1185">Reference proteome</keyword>
<dbReference type="Pfam" id="PF00041">
    <property type="entry name" value="fn3"/>
    <property type="match status" value="6"/>
</dbReference>
<organism evidence="25 26">
    <name type="scientific">Phasianus colchicus</name>
    <name type="common">Common pheasant</name>
    <dbReference type="NCBI Taxonomy" id="9054"/>
    <lineage>
        <taxon>Eukaryota</taxon>
        <taxon>Metazoa</taxon>
        <taxon>Chordata</taxon>
        <taxon>Craniata</taxon>
        <taxon>Vertebrata</taxon>
        <taxon>Euteleostomi</taxon>
        <taxon>Archelosauria</taxon>
        <taxon>Archosauria</taxon>
        <taxon>Dinosauria</taxon>
        <taxon>Saurischia</taxon>
        <taxon>Theropoda</taxon>
        <taxon>Coelurosauria</taxon>
        <taxon>Aves</taxon>
        <taxon>Neognathae</taxon>
        <taxon>Galloanserae</taxon>
        <taxon>Galliformes</taxon>
        <taxon>Phasianidae</taxon>
        <taxon>Phasianinae</taxon>
        <taxon>Phasianus</taxon>
    </lineage>
</organism>
<keyword evidence="6 20" id="KW-0812">Transmembrane</keyword>
<evidence type="ECO:0000256" key="15">
    <source>
        <dbReference type="ARBA" id="ARBA00023273"/>
    </source>
</evidence>
<feature type="transmembrane region" description="Helical" evidence="20">
    <location>
        <begin position="946"/>
        <end position="970"/>
    </location>
</feature>
<evidence type="ECO:0000256" key="2">
    <source>
        <dbReference type="ARBA" id="ARBA00004282"/>
    </source>
</evidence>
<feature type="domain" description="Tyrosine specific protein phosphatases" evidence="23">
    <location>
        <begin position="1187"/>
        <end position="1260"/>
    </location>
</feature>
<dbReference type="EC" id="3.1.3.48" evidence="4"/>
<feature type="chain" id="PRO_5025652090" description="Receptor-type tyrosine-protein phosphatase eta" evidence="21">
    <location>
        <begin position="26"/>
        <end position="1308"/>
    </location>
</feature>
<keyword evidence="8" id="KW-0677">Repeat</keyword>
<dbReference type="InterPro" id="IPR003595">
    <property type="entry name" value="Tyr_Pase_cat"/>
</dbReference>
<dbReference type="InterPro" id="IPR029021">
    <property type="entry name" value="Prot-tyrosine_phosphatase-like"/>
</dbReference>
<dbReference type="FunFam" id="2.60.40.10:FF:000362">
    <property type="entry name" value="Receptor-type tyrosine-protein phosphatase eta"/>
    <property type="match status" value="6"/>
</dbReference>
<dbReference type="InterPro" id="IPR016130">
    <property type="entry name" value="Tyr_Pase_AS"/>
</dbReference>
<feature type="domain" description="Fibronectin type-III" evidence="24">
    <location>
        <begin position="610"/>
        <end position="699"/>
    </location>
</feature>
<evidence type="ECO:0000256" key="3">
    <source>
        <dbReference type="ARBA" id="ARBA00004632"/>
    </source>
</evidence>
<evidence type="ECO:0000256" key="9">
    <source>
        <dbReference type="ARBA" id="ARBA00022801"/>
    </source>
</evidence>
<dbReference type="Gene3D" id="2.60.40.10">
    <property type="entry name" value="Immunoglobulins"/>
    <property type="match status" value="7"/>
</dbReference>
<evidence type="ECO:0000259" key="23">
    <source>
        <dbReference type="PROSITE" id="PS50056"/>
    </source>
</evidence>
<protein>
    <recommendedName>
        <fullName evidence="18">Receptor-type tyrosine-protein phosphatase eta</fullName>
        <ecNumber evidence="4">3.1.3.48</ecNumber>
    </recommendedName>
    <alternativeName>
        <fullName evidence="19">Protein-tyrosine phosphatase receptor type J</fullName>
    </alternativeName>
</protein>
<dbReference type="GO" id="GO:0043235">
    <property type="term" value="C:receptor complex"/>
    <property type="evidence" value="ECO:0007669"/>
    <property type="project" value="TreeGrafter"/>
</dbReference>
<name>A0A669QVE5_PHACC</name>
<evidence type="ECO:0000259" key="24">
    <source>
        <dbReference type="PROSITE" id="PS50853"/>
    </source>
</evidence>
<dbReference type="CDD" id="cd14615">
    <property type="entry name" value="R-PTPc-J"/>
    <property type="match status" value="1"/>
</dbReference>
<evidence type="ECO:0000256" key="12">
    <source>
        <dbReference type="ARBA" id="ARBA00022989"/>
    </source>
</evidence>
<evidence type="ECO:0000256" key="18">
    <source>
        <dbReference type="ARBA" id="ARBA00071459"/>
    </source>
</evidence>
<feature type="domain" description="Fibronectin type-III" evidence="24">
    <location>
        <begin position="154"/>
        <end position="242"/>
    </location>
</feature>
<evidence type="ECO:0000256" key="8">
    <source>
        <dbReference type="ARBA" id="ARBA00022737"/>
    </source>
</evidence>
<dbReference type="PROSITE" id="PS50055">
    <property type="entry name" value="TYR_PHOSPHATASE_PTP"/>
    <property type="match status" value="1"/>
</dbReference>
<dbReference type="GO" id="GO:0032502">
    <property type="term" value="P:developmental process"/>
    <property type="evidence" value="ECO:0007669"/>
    <property type="project" value="UniProtKB-ARBA"/>
</dbReference>
<dbReference type="PROSITE" id="PS50853">
    <property type="entry name" value="FN3"/>
    <property type="match status" value="6"/>
</dbReference>
<dbReference type="PANTHER" id="PTHR46957:SF5">
    <property type="entry name" value="PROTEIN-TYROSINE-PHOSPHATASE"/>
    <property type="match status" value="1"/>
</dbReference>
<dbReference type="InterPro" id="IPR041201">
    <property type="entry name" value="PTPRJ_TM"/>
</dbReference>
<dbReference type="PANTHER" id="PTHR46957">
    <property type="entry name" value="CYTOKINE RECEPTOR"/>
    <property type="match status" value="1"/>
</dbReference>
<feature type="domain" description="Fibronectin type-III" evidence="24">
    <location>
        <begin position="432"/>
        <end position="520"/>
    </location>
</feature>
<feature type="domain" description="Fibronectin type-III" evidence="24">
    <location>
        <begin position="332"/>
        <end position="420"/>
    </location>
</feature>
<evidence type="ECO:0000256" key="10">
    <source>
        <dbReference type="ARBA" id="ARBA00022912"/>
    </source>
</evidence>
<keyword evidence="12 20" id="KW-1133">Transmembrane helix</keyword>
<feature type="signal peptide" evidence="21">
    <location>
        <begin position="1"/>
        <end position="25"/>
    </location>
</feature>
<keyword evidence="7 21" id="KW-0732">Signal</keyword>
<dbReference type="SUPFAM" id="SSF52799">
    <property type="entry name" value="(Phosphotyrosine protein) phosphatases II"/>
    <property type="match status" value="1"/>
</dbReference>